<evidence type="ECO:0000313" key="2">
    <source>
        <dbReference type="Proteomes" id="UP001222325"/>
    </source>
</evidence>
<protein>
    <recommendedName>
        <fullName evidence="3">F-box domain-containing protein</fullName>
    </recommendedName>
</protein>
<reference evidence="1" key="1">
    <citation type="submission" date="2023-03" db="EMBL/GenBank/DDBJ databases">
        <title>Massive genome expansion in bonnet fungi (Mycena s.s.) driven by repeated elements and novel gene families across ecological guilds.</title>
        <authorList>
            <consortium name="Lawrence Berkeley National Laboratory"/>
            <person name="Harder C.B."/>
            <person name="Miyauchi S."/>
            <person name="Viragh M."/>
            <person name="Kuo A."/>
            <person name="Thoen E."/>
            <person name="Andreopoulos B."/>
            <person name="Lu D."/>
            <person name="Skrede I."/>
            <person name="Drula E."/>
            <person name="Henrissat B."/>
            <person name="Morin E."/>
            <person name="Kohler A."/>
            <person name="Barry K."/>
            <person name="LaButti K."/>
            <person name="Morin E."/>
            <person name="Salamov A."/>
            <person name="Lipzen A."/>
            <person name="Mereny Z."/>
            <person name="Hegedus B."/>
            <person name="Baldrian P."/>
            <person name="Stursova M."/>
            <person name="Weitz H."/>
            <person name="Taylor A."/>
            <person name="Grigoriev I.V."/>
            <person name="Nagy L.G."/>
            <person name="Martin F."/>
            <person name="Kauserud H."/>
        </authorList>
    </citation>
    <scope>NUCLEOTIDE SEQUENCE</scope>
    <source>
        <strain evidence="1">CBHHK173m</strain>
    </source>
</reference>
<comment type="caution">
    <text evidence="1">The sequence shown here is derived from an EMBL/GenBank/DDBJ whole genome shotgun (WGS) entry which is preliminary data.</text>
</comment>
<gene>
    <name evidence="1" type="ORF">B0H15DRAFT_802831</name>
</gene>
<dbReference type="SUPFAM" id="SSF52047">
    <property type="entry name" value="RNI-like"/>
    <property type="match status" value="1"/>
</dbReference>
<proteinExistence type="predicted"/>
<evidence type="ECO:0000313" key="1">
    <source>
        <dbReference type="EMBL" id="KAJ7083362.1"/>
    </source>
</evidence>
<evidence type="ECO:0008006" key="3">
    <source>
        <dbReference type="Google" id="ProtNLM"/>
    </source>
</evidence>
<dbReference type="EMBL" id="JARJCN010000041">
    <property type="protein sequence ID" value="KAJ7083362.1"/>
    <property type="molecule type" value="Genomic_DNA"/>
</dbReference>
<sequence length="485" mass="54911">MTDWMSLPVETWVEILHFVRSSSTRDLADLCLTCSDLSSIARPVLYNDLTLYTTTPECEPNLSAQTTLALLARDEALSRSVRRLTLNGAQDSELDINDAAILAHIASLRNMKQLMCLKIIGAVFLYAAEDLKAEYVQVLAGLPLEELSLPFPGCFPDFSEQHFAQFANLKSIDCYTDVDHHEYFKLPCLRLLSNSATTLTSLSLSAMYIDDWSLEVFALRFPLLRALTIGTWDEEIHTPAGFNDFILAHHETLEYLALGYTERREICAAALVFGDGLSPHILPNLREFKGHCQNIEMMARACMRCLGNTFTKVTVGASRIGDPMGAINTMLDALQTYRLCALKELDFDLFCWDFDEREAVPDFIRRWGAICGASLEVWRGRVPFVWTWSTEELAGFFAAFAKMRVLWIAHDSTVFGVYPRMELEEEDDEDEPVPEVDFEAYLRALAESCPSLDEVWVMWGHKDVCWRIERGSGPSNAKLNVRLIH</sequence>
<dbReference type="InterPro" id="IPR032675">
    <property type="entry name" value="LRR_dom_sf"/>
</dbReference>
<organism evidence="1 2">
    <name type="scientific">Mycena belliarum</name>
    <dbReference type="NCBI Taxonomy" id="1033014"/>
    <lineage>
        <taxon>Eukaryota</taxon>
        <taxon>Fungi</taxon>
        <taxon>Dikarya</taxon>
        <taxon>Basidiomycota</taxon>
        <taxon>Agaricomycotina</taxon>
        <taxon>Agaricomycetes</taxon>
        <taxon>Agaricomycetidae</taxon>
        <taxon>Agaricales</taxon>
        <taxon>Marasmiineae</taxon>
        <taxon>Mycenaceae</taxon>
        <taxon>Mycena</taxon>
    </lineage>
</organism>
<name>A0AAD6XJQ5_9AGAR</name>
<dbReference type="AlphaFoldDB" id="A0AAD6XJQ5"/>
<keyword evidence="2" id="KW-1185">Reference proteome</keyword>
<dbReference type="Gene3D" id="3.80.10.10">
    <property type="entry name" value="Ribonuclease Inhibitor"/>
    <property type="match status" value="1"/>
</dbReference>
<accession>A0AAD6XJQ5</accession>
<dbReference type="Proteomes" id="UP001222325">
    <property type="component" value="Unassembled WGS sequence"/>
</dbReference>